<dbReference type="EMBL" id="ML994635">
    <property type="protein sequence ID" value="KAF2185068.1"/>
    <property type="molecule type" value="Genomic_DNA"/>
</dbReference>
<proteinExistence type="predicted"/>
<protein>
    <submittedName>
        <fullName evidence="2">Uncharacterized protein</fullName>
    </submittedName>
</protein>
<accession>A0A6A6E3I0</accession>
<evidence type="ECO:0000313" key="2">
    <source>
        <dbReference type="EMBL" id="KAF2185068.1"/>
    </source>
</evidence>
<sequence length="422" mass="46122">MPQQPMMQQPQIPLYTTTAPSSLFGSKPSGGHGGHTGPQDEKKTGSVQRFFGDTLFGRVARASVQTATSTLKMPASLSPWGDNNPVTLPNVRYRDAVLFTTFAFVGTPLVEGMDSAVTGVFGADSFVSEIVSSGAGAILGCTVIKYGVFQIVEQAIDKGIIEHMLPEEEKMLQTINVKSLQVGIKHKLMGVDADLRFTGIYPAKNTQDCEKGWFCPYLFASARTPQVPRANDFSICQFFGPFLGGDYAMAHKLLSESVHTLSMCEPNPQVDIGTNRMVILFTGISPFRANMWSTSRRPGCGTIIFHLLDGCPALIIPVTNRAPICAWSPWTLSQMRAAQYALNPMGPGTGVYNAEWQHEQICEWLDTIISVQHVSPAIRERYVQVLGRSVSLVINGALALEKCQPLLGKLDPERAGIVMFRY</sequence>
<organism evidence="2 3">
    <name type="scientific">Zopfia rhizophila CBS 207.26</name>
    <dbReference type="NCBI Taxonomy" id="1314779"/>
    <lineage>
        <taxon>Eukaryota</taxon>
        <taxon>Fungi</taxon>
        <taxon>Dikarya</taxon>
        <taxon>Ascomycota</taxon>
        <taxon>Pezizomycotina</taxon>
        <taxon>Dothideomycetes</taxon>
        <taxon>Dothideomycetes incertae sedis</taxon>
        <taxon>Zopfiaceae</taxon>
        <taxon>Zopfia</taxon>
    </lineage>
</organism>
<name>A0A6A6E3I0_9PEZI</name>
<dbReference type="AlphaFoldDB" id="A0A6A6E3I0"/>
<dbReference type="OrthoDB" id="3351042at2759"/>
<dbReference type="Proteomes" id="UP000800200">
    <property type="component" value="Unassembled WGS sequence"/>
</dbReference>
<evidence type="ECO:0000313" key="3">
    <source>
        <dbReference type="Proteomes" id="UP000800200"/>
    </source>
</evidence>
<evidence type="ECO:0000256" key="1">
    <source>
        <dbReference type="SAM" id="MobiDB-lite"/>
    </source>
</evidence>
<feature type="region of interest" description="Disordered" evidence="1">
    <location>
        <begin position="17"/>
        <end position="44"/>
    </location>
</feature>
<reference evidence="2" key="1">
    <citation type="journal article" date="2020" name="Stud. Mycol.">
        <title>101 Dothideomycetes genomes: a test case for predicting lifestyles and emergence of pathogens.</title>
        <authorList>
            <person name="Haridas S."/>
            <person name="Albert R."/>
            <person name="Binder M."/>
            <person name="Bloem J."/>
            <person name="Labutti K."/>
            <person name="Salamov A."/>
            <person name="Andreopoulos B."/>
            <person name="Baker S."/>
            <person name="Barry K."/>
            <person name="Bills G."/>
            <person name="Bluhm B."/>
            <person name="Cannon C."/>
            <person name="Castanera R."/>
            <person name="Culley D."/>
            <person name="Daum C."/>
            <person name="Ezra D."/>
            <person name="Gonzalez J."/>
            <person name="Henrissat B."/>
            <person name="Kuo A."/>
            <person name="Liang C."/>
            <person name="Lipzen A."/>
            <person name="Lutzoni F."/>
            <person name="Magnuson J."/>
            <person name="Mondo S."/>
            <person name="Nolan M."/>
            <person name="Ohm R."/>
            <person name="Pangilinan J."/>
            <person name="Park H.-J."/>
            <person name="Ramirez L."/>
            <person name="Alfaro M."/>
            <person name="Sun H."/>
            <person name="Tritt A."/>
            <person name="Yoshinaga Y."/>
            <person name="Zwiers L.-H."/>
            <person name="Turgeon B."/>
            <person name="Goodwin S."/>
            <person name="Spatafora J."/>
            <person name="Crous P."/>
            <person name="Grigoriev I."/>
        </authorList>
    </citation>
    <scope>NUCLEOTIDE SEQUENCE</scope>
    <source>
        <strain evidence="2">CBS 207.26</strain>
    </source>
</reference>
<keyword evidence="3" id="KW-1185">Reference proteome</keyword>
<gene>
    <name evidence="2" type="ORF">K469DRAFT_577814</name>
</gene>